<dbReference type="OrthoDB" id="9808272at2"/>
<evidence type="ECO:0000313" key="5">
    <source>
        <dbReference type="EMBL" id="EEG78350.1"/>
    </source>
</evidence>
<dbReference type="InterPro" id="IPR007831">
    <property type="entry name" value="T2SS_GspE_N"/>
</dbReference>
<keyword evidence="3" id="KW-0067">ATP-binding</keyword>
<dbReference type="Proteomes" id="UP000006443">
    <property type="component" value="Unassembled WGS sequence"/>
</dbReference>
<comment type="similarity">
    <text evidence="1">Belongs to the GSP E family.</text>
</comment>
<dbReference type="Gene3D" id="3.30.450.90">
    <property type="match status" value="1"/>
</dbReference>
<evidence type="ECO:0000313" key="6">
    <source>
        <dbReference type="Proteomes" id="UP000006443"/>
    </source>
</evidence>
<evidence type="ECO:0000256" key="2">
    <source>
        <dbReference type="ARBA" id="ARBA00022741"/>
    </source>
</evidence>
<dbReference type="GO" id="GO:0005886">
    <property type="term" value="C:plasma membrane"/>
    <property type="evidence" value="ECO:0007669"/>
    <property type="project" value="TreeGrafter"/>
</dbReference>
<dbReference type="PANTHER" id="PTHR30258:SF1">
    <property type="entry name" value="PROTEIN TRANSPORT PROTEIN HOFB HOMOLOG"/>
    <property type="match status" value="1"/>
</dbReference>
<accession>C0GE56</accession>
<dbReference type="STRING" id="555088.DealDRAFT_0765"/>
<dbReference type="PANTHER" id="PTHR30258">
    <property type="entry name" value="TYPE II SECRETION SYSTEM PROTEIN GSPE-RELATED"/>
    <property type="match status" value="1"/>
</dbReference>
<dbReference type="SUPFAM" id="SSF160246">
    <property type="entry name" value="EspE N-terminal domain-like"/>
    <property type="match status" value="1"/>
</dbReference>
<proteinExistence type="inferred from homology"/>
<protein>
    <submittedName>
        <fullName evidence="5">Type II secretion system protein E</fullName>
    </submittedName>
</protein>
<evidence type="ECO:0000256" key="1">
    <source>
        <dbReference type="ARBA" id="ARBA00006611"/>
    </source>
</evidence>
<dbReference type="Gene3D" id="3.30.300.160">
    <property type="entry name" value="Type II secretion system, protein E, N-terminal domain"/>
    <property type="match status" value="1"/>
</dbReference>
<dbReference type="InterPro" id="IPR001482">
    <property type="entry name" value="T2SS/T4SS_dom"/>
</dbReference>
<evidence type="ECO:0000259" key="4">
    <source>
        <dbReference type="PROSITE" id="PS00662"/>
    </source>
</evidence>
<dbReference type="RefSeq" id="WP_008515028.1">
    <property type="nucleotide sequence ID" value="NZ_ACJM01000003.1"/>
</dbReference>
<dbReference type="AlphaFoldDB" id="C0GE56"/>
<dbReference type="EMBL" id="ACJM01000003">
    <property type="protein sequence ID" value="EEG78350.1"/>
    <property type="molecule type" value="Genomic_DNA"/>
</dbReference>
<keyword evidence="6" id="KW-1185">Reference proteome</keyword>
<dbReference type="Pfam" id="PF00437">
    <property type="entry name" value="T2SSE"/>
    <property type="match status" value="1"/>
</dbReference>
<dbReference type="Gene3D" id="3.40.50.300">
    <property type="entry name" value="P-loop containing nucleotide triphosphate hydrolases"/>
    <property type="match status" value="1"/>
</dbReference>
<keyword evidence="2" id="KW-0547">Nucleotide-binding</keyword>
<dbReference type="FunFam" id="3.40.50.300:FF:000398">
    <property type="entry name" value="Type IV pilus assembly ATPase PilB"/>
    <property type="match status" value="1"/>
</dbReference>
<comment type="caution">
    <text evidence="5">The sequence shown here is derived from an EMBL/GenBank/DDBJ whole genome shotgun (WGS) entry which is preliminary data.</text>
</comment>
<gene>
    <name evidence="5" type="ORF">DealDRAFT_0765</name>
</gene>
<feature type="domain" description="Bacterial type II secretion system protein E" evidence="4">
    <location>
        <begin position="382"/>
        <end position="396"/>
    </location>
</feature>
<evidence type="ECO:0000256" key="3">
    <source>
        <dbReference type="ARBA" id="ARBA00022840"/>
    </source>
</evidence>
<reference evidence="5 6" key="1">
    <citation type="submission" date="2009-02" db="EMBL/GenBank/DDBJ databases">
        <title>Sequencing of the draft genome and assembly of Dethiobacter alkaliphilus AHT 1.</title>
        <authorList>
            <consortium name="US DOE Joint Genome Institute (JGI-PGF)"/>
            <person name="Lucas S."/>
            <person name="Copeland A."/>
            <person name="Lapidus A."/>
            <person name="Glavina del Rio T."/>
            <person name="Dalin E."/>
            <person name="Tice H."/>
            <person name="Bruce D."/>
            <person name="Goodwin L."/>
            <person name="Pitluck S."/>
            <person name="Larimer F."/>
            <person name="Land M.L."/>
            <person name="Hauser L."/>
            <person name="Muyzer G."/>
        </authorList>
    </citation>
    <scope>NUCLEOTIDE SEQUENCE [LARGE SCALE GENOMIC DNA]</scope>
    <source>
        <strain evidence="5 6">AHT 1</strain>
    </source>
</reference>
<dbReference type="eggNOG" id="COG2804">
    <property type="taxonomic scope" value="Bacteria"/>
</dbReference>
<dbReference type="GO" id="GO:0016887">
    <property type="term" value="F:ATP hydrolysis activity"/>
    <property type="evidence" value="ECO:0007669"/>
    <property type="project" value="TreeGrafter"/>
</dbReference>
<name>C0GE56_DETAL</name>
<dbReference type="Pfam" id="PF05157">
    <property type="entry name" value="MshEN"/>
    <property type="match status" value="1"/>
</dbReference>
<dbReference type="CDD" id="cd01129">
    <property type="entry name" value="PulE-GspE-like"/>
    <property type="match status" value="1"/>
</dbReference>
<dbReference type="InterPro" id="IPR027417">
    <property type="entry name" value="P-loop_NTPase"/>
</dbReference>
<dbReference type="GO" id="GO:0005524">
    <property type="term" value="F:ATP binding"/>
    <property type="evidence" value="ECO:0007669"/>
    <property type="project" value="UniProtKB-KW"/>
</dbReference>
<dbReference type="InterPro" id="IPR037257">
    <property type="entry name" value="T2SS_E_N_sf"/>
</dbReference>
<dbReference type="SUPFAM" id="SSF52540">
    <property type="entry name" value="P-loop containing nucleoside triphosphate hydrolases"/>
    <property type="match status" value="1"/>
</dbReference>
<sequence length="567" mass="62491">MKQYKMQDLLGKRLVEERVITPEQLDEALQHRDLKKGEKGLLGKILVKLGYCSEEDVARVVAERAGVPFLSLESYPVDPAAMVSVTAEAARRYHALPIDVSEDQKLVVAMQQPLDILALDDLRVLTGYDIQPVVVTDSELEAAIQNYSQTSVGVEQDLGEEGSVEEVEDDAYTADEGTERPAVQLANVILTQAVNSKASDVHIEAYEKTMRVRFRIDGVLHDVMSPPKKLHGALVSRYKIMSGMNIAERRIPQDGRLSVKIEGKTVDVRVASLPASFGERLTLRLLERSGQTITLEDLGVAEETLEQYRKLISLPYGFIPVTGPTGSGKSTTLYASLAAVDREEKNVITVEDPVEYRMEGINQIQINPKAGLTFASGLRSILRSDPDIVMVGEIRDKETARIAIEAALTGHMVFTTLHTNDAAGAISRLTEMGVEPYLTASSVVGILAQRLARKLCSQCKEEYTITREMAEKIPEFPLAPGEEEIVLYRAKKDGCMRCSNTGYSGRMGIYEMLTVSEGIQRLALERKSASEIKKLAIAEGMVTLRQDGLKKVKQGVTSIEEVLRVIV</sequence>
<organism evidence="5 6">
    <name type="scientific">Dethiobacter alkaliphilus AHT 1</name>
    <dbReference type="NCBI Taxonomy" id="555088"/>
    <lineage>
        <taxon>Bacteria</taxon>
        <taxon>Bacillati</taxon>
        <taxon>Bacillota</taxon>
        <taxon>Dethiobacteria</taxon>
        <taxon>Dethiobacterales</taxon>
        <taxon>Dethiobacteraceae</taxon>
        <taxon>Dethiobacter</taxon>
    </lineage>
</organism>
<dbReference type="FunFam" id="3.30.450.90:FF:000001">
    <property type="entry name" value="Type II secretion system ATPase GspE"/>
    <property type="match status" value="1"/>
</dbReference>
<dbReference type="PROSITE" id="PS00662">
    <property type="entry name" value="T2SP_E"/>
    <property type="match status" value="1"/>
</dbReference>